<dbReference type="PROSITE" id="PS50294">
    <property type="entry name" value="WD_REPEATS_REGION"/>
    <property type="match status" value="1"/>
</dbReference>
<dbReference type="Gene3D" id="2.130.10.10">
    <property type="entry name" value="YVTN repeat-like/Quinoprotein amine dehydrogenase"/>
    <property type="match status" value="2"/>
</dbReference>
<dbReference type="EMBL" id="JAUOPB010000010">
    <property type="protein sequence ID" value="MDO6423605.1"/>
    <property type="molecule type" value="Genomic_DNA"/>
</dbReference>
<dbReference type="SUPFAM" id="SSF50998">
    <property type="entry name" value="Quinoprotein alcohol dehydrogenase-like"/>
    <property type="match status" value="1"/>
</dbReference>
<evidence type="ECO:0000256" key="3">
    <source>
        <dbReference type="PROSITE-ProRule" id="PRU00221"/>
    </source>
</evidence>
<dbReference type="PROSITE" id="PS00678">
    <property type="entry name" value="WD_REPEATS_1"/>
    <property type="match status" value="1"/>
</dbReference>
<dbReference type="PANTHER" id="PTHR19879:SF9">
    <property type="entry name" value="TRANSCRIPTION INITIATION FACTOR TFIID SUBUNIT 5"/>
    <property type="match status" value="1"/>
</dbReference>
<sequence length="328" mass="36178">MLRTTQWGLSLIACLLLTGCNDYLAPTDSLEIAAKGIHAGAFSSQADYAIVGSIHHGGSLWQIDSKERLYNWNHKADEATTIISADFSPDGKLAITADPYTLVMWETTSGEATRYWTAPGEILDAKLGPNGRLALLGLSDHSAVLFDIQKGGIKRTLPHGNRVRSVDISDNGRWALTGSEDYHARFWDLSNGKQLFDIKHDDDVQLVTLSNDGSHALSVSKYDAALVWDTKTGEVLGKIPLRAEKLKRGLQFTSAAFSANNEYLLTGRPDQIVQLWRVETLTLVNQWEVPKRDAWKPTGASIVAVGFGQQEWTYLAMSSNGFIHHLKL</sequence>
<dbReference type="InterPro" id="IPR015943">
    <property type="entry name" value="WD40/YVTN_repeat-like_dom_sf"/>
</dbReference>
<name>A0AAW7X8I9_9GAMM</name>
<dbReference type="AlphaFoldDB" id="A0AAW7X8I9"/>
<keyword evidence="1 3" id="KW-0853">WD repeat</keyword>
<evidence type="ECO:0000256" key="2">
    <source>
        <dbReference type="ARBA" id="ARBA00022737"/>
    </source>
</evidence>
<reference evidence="4" key="1">
    <citation type="submission" date="2023-07" db="EMBL/GenBank/DDBJ databases">
        <title>Genome content predicts the carbon catabolic preferences of heterotrophic bacteria.</title>
        <authorList>
            <person name="Gralka M."/>
        </authorList>
    </citation>
    <scope>NUCLEOTIDE SEQUENCE</scope>
    <source>
        <strain evidence="4">I3M17_2</strain>
    </source>
</reference>
<dbReference type="PANTHER" id="PTHR19879">
    <property type="entry name" value="TRANSCRIPTION INITIATION FACTOR TFIID"/>
    <property type="match status" value="1"/>
</dbReference>
<evidence type="ECO:0000313" key="4">
    <source>
        <dbReference type="EMBL" id="MDO6423605.1"/>
    </source>
</evidence>
<dbReference type="PROSITE" id="PS51257">
    <property type="entry name" value="PROKAR_LIPOPROTEIN"/>
    <property type="match status" value="1"/>
</dbReference>
<dbReference type="InterPro" id="IPR001680">
    <property type="entry name" value="WD40_rpt"/>
</dbReference>
<dbReference type="SMART" id="SM00320">
    <property type="entry name" value="WD40"/>
    <property type="match status" value="5"/>
</dbReference>
<dbReference type="Pfam" id="PF00400">
    <property type="entry name" value="WD40"/>
    <property type="match status" value="1"/>
</dbReference>
<keyword evidence="2" id="KW-0677">Repeat</keyword>
<protein>
    <recommendedName>
        <fullName evidence="6">WD-40 repeat</fullName>
    </recommendedName>
</protein>
<dbReference type="Proteomes" id="UP001169760">
    <property type="component" value="Unassembled WGS sequence"/>
</dbReference>
<evidence type="ECO:0000313" key="5">
    <source>
        <dbReference type="Proteomes" id="UP001169760"/>
    </source>
</evidence>
<dbReference type="RefSeq" id="WP_303493226.1">
    <property type="nucleotide sequence ID" value="NZ_JAUOPB010000010.1"/>
</dbReference>
<dbReference type="InterPro" id="IPR019775">
    <property type="entry name" value="WD40_repeat_CS"/>
</dbReference>
<proteinExistence type="predicted"/>
<feature type="repeat" description="WD" evidence="3">
    <location>
        <begin position="156"/>
        <end position="197"/>
    </location>
</feature>
<gene>
    <name evidence="4" type="ORF">Q4521_14075</name>
</gene>
<evidence type="ECO:0008006" key="6">
    <source>
        <dbReference type="Google" id="ProtNLM"/>
    </source>
</evidence>
<dbReference type="PROSITE" id="PS50082">
    <property type="entry name" value="WD_REPEATS_2"/>
    <property type="match status" value="2"/>
</dbReference>
<comment type="caution">
    <text evidence="4">The sequence shown here is derived from an EMBL/GenBank/DDBJ whole genome shotgun (WGS) entry which is preliminary data.</text>
</comment>
<evidence type="ECO:0000256" key="1">
    <source>
        <dbReference type="ARBA" id="ARBA00022574"/>
    </source>
</evidence>
<dbReference type="InterPro" id="IPR011047">
    <property type="entry name" value="Quinoprotein_ADH-like_sf"/>
</dbReference>
<organism evidence="4 5">
    <name type="scientific">Saccharophagus degradans</name>
    <dbReference type="NCBI Taxonomy" id="86304"/>
    <lineage>
        <taxon>Bacteria</taxon>
        <taxon>Pseudomonadati</taxon>
        <taxon>Pseudomonadota</taxon>
        <taxon>Gammaproteobacteria</taxon>
        <taxon>Cellvibrionales</taxon>
        <taxon>Cellvibrionaceae</taxon>
        <taxon>Saccharophagus</taxon>
    </lineage>
</organism>
<feature type="repeat" description="WD" evidence="3">
    <location>
        <begin position="253"/>
        <end position="286"/>
    </location>
</feature>
<accession>A0AAW7X8I9</accession>